<dbReference type="STRING" id="246409.I1BW78"/>
<feature type="transmembrane region" description="Helical" evidence="1">
    <location>
        <begin position="78"/>
        <end position="99"/>
    </location>
</feature>
<organism evidence="2 3">
    <name type="scientific">Rhizopus delemar (strain RA 99-880 / ATCC MYA-4621 / FGSC 9543 / NRRL 43880)</name>
    <name type="common">Mucormycosis agent</name>
    <name type="synonym">Rhizopus arrhizus var. delemar</name>
    <dbReference type="NCBI Taxonomy" id="246409"/>
    <lineage>
        <taxon>Eukaryota</taxon>
        <taxon>Fungi</taxon>
        <taxon>Fungi incertae sedis</taxon>
        <taxon>Mucoromycota</taxon>
        <taxon>Mucoromycotina</taxon>
        <taxon>Mucoromycetes</taxon>
        <taxon>Mucorales</taxon>
        <taxon>Mucorineae</taxon>
        <taxon>Rhizopodaceae</taxon>
        <taxon>Rhizopus</taxon>
    </lineage>
</organism>
<dbReference type="PANTHER" id="PTHR31735">
    <property type="entry name" value="VACUOLAR MEMBRANE PROTEIN YPL162C"/>
    <property type="match status" value="1"/>
</dbReference>
<gene>
    <name evidence="2" type="ORF">RO3G_05163</name>
</gene>
<protein>
    <recommendedName>
        <fullName evidence="4">Vaculolar membrane protein</fullName>
    </recommendedName>
</protein>
<dbReference type="RefSeq" id="XP_067515854.1">
    <property type="nucleotide sequence ID" value="XM_067659753.1"/>
</dbReference>
<keyword evidence="1" id="KW-0812">Transmembrane</keyword>
<evidence type="ECO:0000313" key="3">
    <source>
        <dbReference type="Proteomes" id="UP000009138"/>
    </source>
</evidence>
<dbReference type="AlphaFoldDB" id="I1BW78"/>
<dbReference type="GeneID" id="93612134"/>
<sequence length="227" mass="26199">MQFKKEKSCQLMDNFAIFVQISLCFTAILTLIYKRSKEKPQRPIEIWTLDVSKQFIGAGIMHFINIGISYATDNNLCAVYFLNVAMDTTLGVFMLWCWIKLIQKLLDKANISIGPYYSTPVDKRTMLLWLQQLIVFLLAIILSKICFYEILIINEDWLSKLGELAISWTNNNPKLQTVFVMFIFPLAMNAVQFWLTDTIIKQNNQPSIIEQKINTPIESTPLLISSV</sequence>
<evidence type="ECO:0008006" key="4">
    <source>
        <dbReference type="Google" id="ProtNLM"/>
    </source>
</evidence>
<dbReference type="InParanoid" id="I1BW78"/>
<dbReference type="PANTHER" id="PTHR31735:SF1">
    <property type="entry name" value="VACUOLAR MEMBRANE PROTEIN YPL162C"/>
    <property type="match status" value="1"/>
</dbReference>
<dbReference type="OMA" id="PCAINVI"/>
<feature type="transmembrane region" description="Helical" evidence="1">
    <location>
        <begin position="15"/>
        <end position="33"/>
    </location>
</feature>
<feature type="transmembrane region" description="Helical" evidence="1">
    <location>
        <begin position="133"/>
        <end position="153"/>
    </location>
</feature>
<keyword evidence="1" id="KW-1133">Transmembrane helix</keyword>
<evidence type="ECO:0000313" key="2">
    <source>
        <dbReference type="EMBL" id="EIE80458.1"/>
    </source>
</evidence>
<dbReference type="InterPro" id="IPR022127">
    <property type="entry name" value="STIMATE/YPL162C"/>
</dbReference>
<keyword evidence="3" id="KW-1185">Reference proteome</keyword>
<dbReference type="OrthoDB" id="431202at2759"/>
<evidence type="ECO:0000256" key="1">
    <source>
        <dbReference type="SAM" id="Phobius"/>
    </source>
</evidence>
<dbReference type="Proteomes" id="UP000009138">
    <property type="component" value="Unassembled WGS sequence"/>
</dbReference>
<accession>I1BW78</accession>
<feature type="transmembrane region" description="Helical" evidence="1">
    <location>
        <begin position="173"/>
        <end position="195"/>
    </location>
</feature>
<dbReference type="EMBL" id="CH476734">
    <property type="protein sequence ID" value="EIE80458.1"/>
    <property type="molecule type" value="Genomic_DNA"/>
</dbReference>
<keyword evidence="1" id="KW-0472">Membrane</keyword>
<dbReference type="Pfam" id="PF12400">
    <property type="entry name" value="STIMATE"/>
    <property type="match status" value="1"/>
</dbReference>
<feature type="transmembrane region" description="Helical" evidence="1">
    <location>
        <begin position="54"/>
        <end position="72"/>
    </location>
</feature>
<dbReference type="eggNOG" id="ENOG502S1HE">
    <property type="taxonomic scope" value="Eukaryota"/>
</dbReference>
<reference evidence="2 3" key="1">
    <citation type="journal article" date="2009" name="PLoS Genet.">
        <title>Genomic analysis of the basal lineage fungus Rhizopus oryzae reveals a whole-genome duplication.</title>
        <authorList>
            <person name="Ma L.-J."/>
            <person name="Ibrahim A.S."/>
            <person name="Skory C."/>
            <person name="Grabherr M.G."/>
            <person name="Burger G."/>
            <person name="Butler M."/>
            <person name="Elias M."/>
            <person name="Idnurm A."/>
            <person name="Lang B.F."/>
            <person name="Sone T."/>
            <person name="Abe A."/>
            <person name="Calvo S.E."/>
            <person name="Corrochano L.M."/>
            <person name="Engels R."/>
            <person name="Fu J."/>
            <person name="Hansberg W."/>
            <person name="Kim J.-M."/>
            <person name="Kodira C.D."/>
            <person name="Koehrsen M.J."/>
            <person name="Liu B."/>
            <person name="Miranda-Saavedra D."/>
            <person name="O'Leary S."/>
            <person name="Ortiz-Castellanos L."/>
            <person name="Poulter R."/>
            <person name="Rodriguez-Romero J."/>
            <person name="Ruiz-Herrera J."/>
            <person name="Shen Y.-Q."/>
            <person name="Zeng Q."/>
            <person name="Galagan J."/>
            <person name="Birren B.W."/>
            <person name="Cuomo C.A."/>
            <person name="Wickes B.L."/>
        </authorList>
    </citation>
    <scope>NUCLEOTIDE SEQUENCE [LARGE SCALE GENOMIC DNA]</scope>
    <source>
        <strain evidence="3">RA 99-880 / ATCC MYA-4621 / FGSC 9543 / NRRL 43880</strain>
    </source>
</reference>
<dbReference type="GO" id="GO:0016020">
    <property type="term" value="C:membrane"/>
    <property type="evidence" value="ECO:0007669"/>
    <property type="project" value="TreeGrafter"/>
</dbReference>
<proteinExistence type="predicted"/>
<name>I1BW78_RHIO9</name>
<dbReference type="VEuPathDB" id="FungiDB:RO3G_05163"/>